<dbReference type="PIRSF" id="PIRSF029347">
    <property type="entry name" value="RecF"/>
    <property type="match status" value="1"/>
</dbReference>
<dbReference type="Proteomes" id="UP000093482">
    <property type="component" value="Unassembled WGS sequence"/>
</dbReference>
<dbReference type="Pfam" id="PF13304">
    <property type="entry name" value="AAA_21"/>
    <property type="match status" value="1"/>
</dbReference>
<sequence>MRMEIEDFKSLKQISMDAGQFNVIVGSNGSGKSALLEAIGVLSAAVSGEVSDATLMSRGVRVGTPALYKSSFRNQKIAKTIKFQIENDEHIRYQVHLANPLEKPKPKWTYFSEKLEADGEKVFGRSNATKYEIPLLPSFSVDAERGLLSFLQGVNQQETTFQKANAFYDFLTEYKIYTPYTTFLRGLAADPTQADPIGLNGGRLAEAVADLLTEDSFGTLDLDELFDLIDWAIDIKVAPPNKSILSSSVPSPQKTIRFTDIHMRENRAELTAYDASEGSLYILFILTLALHPDAPHIFSIDNFDQALHPRLARKLTALFSKIILEQNKTCFLTTHNPLVLDGLNLKDDRIRLFAIDRDSEGVSILRRIELNDELINEDLPLSQLWVMGRLGGVPNL</sequence>
<dbReference type="Gene3D" id="3.40.50.300">
    <property type="entry name" value="P-loop containing nucleotide triphosphate hydrolases"/>
    <property type="match status" value="2"/>
</dbReference>
<dbReference type="RefSeq" id="WP_066464309.1">
    <property type="nucleotide sequence ID" value="NZ_MATO01000034.1"/>
</dbReference>
<feature type="domain" description="AAA+ ATPase" evidence="1">
    <location>
        <begin position="18"/>
        <end position="356"/>
    </location>
</feature>
<dbReference type="GO" id="GO:0005524">
    <property type="term" value="F:ATP binding"/>
    <property type="evidence" value="ECO:0007669"/>
    <property type="project" value="InterPro"/>
</dbReference>
<proteinExistence type="predicted"/>
<dbReference type="GO" id="GO:0006302">
    <property type="term" value="P:double-strand break repair"/>
    <property type="evidence" value="ECO:0007669"/>
    <property type="project" value="InterPro"/>
</dbReference>
<dbReference type="GO" id="GO:0016887">
    <property type="term" value="F:ATP hydrolysis activity"/>
    <property type="evidence" value="ECO:0007669"/>
    <property type="project" value="InterPro"/>
</dbReference>
<dbReference type="InterPro" id="IPR003959">
    <property type="entry name" value="ATPase_AAA_core"/>
</dbReference>
<gene>
    <name evidence="2" type="ORF">A6K76_02010</name>
</gene>
<evidence type="ECO:0000313" key="3">
    <source>
        <dbReference type="Proteomes" id="UP000093482"/>
    </source>
</evidence>
<name>A0A1C0YUJ1_9BACL</name>
<dbReference type="PANTHER" id="PTHR40396:SF1">
    <property type="entry name" value="ATPASE AAA-TYPE CORE DOMAIN-CONTAINING PROTEIN"/>
    <property type="match status" value="1"/>
</dbReference>
<dbReference type="InterPro" id="IPR003593">
    <property type="entry name" value="AAA+_ATPase"/>
</dbReference>
<comment type="caution">
    <text evidence="2">The sequence shown here is derived from an EMBL/GenBank/DDBJ whole genome shotgun (WGS) entry which is preliminary data.</text>
</comment>
<keyword evidence="3" id="KW-1185">Reference proteome</keyword>
<dbReference type="InterPro" id="IPR014555">
    <property type="entry name" value="RecF-like"/>
</dbReference>
<organism evidence="2 3">
    <name type="scientific">Caryophanon latum</name>
    <dbReference type="NCBI Taxonomy" id="33977"/>
    <lineage>
        <taxon>Bacteria</taxon>
        <taxon>Bacillati</taxon>
        <taxon>Bacillota</taxon>
        <taxon>Bacilli</taxon>
        <taxon>Bacillales</taxon>
        <taxon>Caryophanaceae</taxon>
        <taxon>Caryophanon</taxon>
    </lineage>
</organism>
<dbReference type="SMART" id="SM00382">
    <property type="entry name" value="AAA"/>
    <property type="match status" value="1"/>
</dbReference>
<dbReference type="EMBL" id="MATO01000034">
    <property type="protein sequence ID" value="OCS90848.1"/>
    <property type="molecule type" value="Genomic_DNA"/>
</dbReference>
<dbReference type="SUPFAM" id="SSF52540">
    <property type="entry name" value="P-loop containing nucleoside triphosphate hydrolases"/>
    <property type="match status" value="1"/>
</dbReference>
<accession>A0A1C0YUJ1</accession>
<dbReference type="PANTHER" id="PTHR40396">
    <property type="entry name" value="ATPASE-LIKE PROTEIN"/>
    <property type="match status" value="1"/>
</dbReference>
<reference evidence="2 3" key="1">
    <citation type="submission" date="2016-07" db="EMBL/GenBank/DDBJ databases">
        <title>Caryophanon latum genome sequencing.</title>
        <authorList>
            <person name="Verma A."/>
            <person name="Pal Y."/>
            <person name="Krishnamurthi S."/>
        </authorList>
    </citation>
    <scope>NUCLEOTIDE SEQUENCE [LARGE SCALE GENOMIC DNA]</scope>
    <source>
        <strain evidence="2 3">DSM 14151</strain>
    </source>
</reference>
<evidence type="ECO:0000313" key="2">
    <source>
        <dbReference type="EMBL" id="OCS90848.1"/>
    </source>
</evidence>
<dbReference type="AlphaFoldDB" id="A0A1C0YUJ1"/>
<protein>
    <recommendedName>
        <fullName evidence="1">AAA+ ATPase domain-containing protein</fullName>
    </recommendedName>
</protein>
<dbReference type="InterPro" id="IPR027417">
    <property type="entry name" value="P-loop_NTPase"/>
</dbReference>
<evidence type="ECO:0000259" key="1">
    <source>
        <dbReference type="SMART" id="SM00382"/>
    </source>
</evidence>